<name>A0AA88MJ47_TACVA</name>
<accession>A0AA88MJ47</accession>
<comment type="caution">
    <text evidence="1">The sequence shown here is derived from an EMBL/GenBank/DDBJ whole genome shotgun (WGS) entry which is preliminary data.</text>
</comment>
<keyword evidence="2" id="KW-1185">Reference proteome</keyword>
<dbReference type="AlphaFoldDB" id="A0AA88MJ47"/>
<proteinExistence type="predicted"/>
<protein>
    <submittedName>
        <fullName evidence="1">Uncharacterized protein</fullName>
    </submittedName>
</protein>
<evidence type="ECO:0000313" key="1">
    <source>
        <dbReference type="EMBL" id="KAK2836628.1"/>
    </source>
</evidence>
<dbReference type="Proteomes" id="UP001187315">
    <property type="component" value="Unassembled WGS sequence"/>
</dbReference>
<sequence length="79" mass="9074">MQVQSAGLIALVPDRWRWAKPEILGCFFMSKASRKAFAIQQQSHFILQSGRGKGKRRSAISFFYTIARHQSSVKEEEMI</sequence>
<organism evidence="1 2">
    <name type="scientific">Tachysurus vachellii</name>
    <name type="common">Darkbarbel catfish</name>
    <name type="synonym">Pelteobagrus vachellii</name>
    <dbReference type="NCBI Taxonomy" id="175792"/>
    <lineage>
        <taxon>Eukaryota</taxon>
        <taxon>Metazoa</taxon>
        <taxon>Chordata</taxon>
        <taxon>Craniata</taxon>
        <taxon>Vertebrata</taxon>
        <taxon>Euteleostomi</taxon>
        <taxon>Actinopterygii</taxon>
        <taxon>Neopterygii</taxon>
        <taxon>Teleostei</taxon>
        <taxon>Ostariophysi</taxon>
        <taxon>Siluriformes</taxon>
        <taxon>Bagridae</taxon>
        <taxon>Tachysurus</taxon>
    </lineage>
</organism>
<dbReference type="EMBL" id="JAVHJS010000014">
    <property type="protein sequence ID" value="KAK2836628.1"/>
    <property type="molecule type" value="Genomic_DNA"/>
</dbReference>
<reference evidence="1" key="1">
    <citation type="submission" date="2023-08" db="EMBL/GenBank/DDBJ databases">
        <title>Pelteobagrus vachellii genome.</title>
        <authorList>
            <person name="Liu H."/>
        </authorList>
    </citation>
    <scope>NUCLEOTIDE SEQUENCE</scope>
    <source>
        <strain evidence="1">PRFRI_2022a</strain>
        <tissue evidence="1">Muscle</tissue>
    </source>
</reference>
<gene>
    <name evidence="1" type="ORF">Q7C36_014497</name>
</gene>
<evidence type="ECO:0000313" key="2">
    <source>
        <dbReference type="Proteomes" id="UP001187315"/>
    </source>
</evidence>